<name>A0A7R8ZDX2_TIMDO</name>
<feature type="compositionally biased region" description="Low complexity" evidence="1">
    <location>
        <begin position="359"/>
        <end position="380"/>
    </location>
</feature>
<sequence>MGNRCASSQLKETWETFAPAVNSRKHGKPLRQQSTQGNMGNLCASSQLKETWETFAPAVNSRKHGKPLRQQSTQGNMGNLCASSQLKETWETFAPAVNSRKHGKPLRQQSTQGNMGNLCASSQLKETWETFAPAVNSRKHGKSFTGKATLSTLETTFPPHEEPSSLVHNVRGFWLRQEPELNDGTRSDHGSNKQPLIGFQCPLSISTRSEHLGSINPYYAPTVFGEHRPFIAQQRPPSTREHKERTAPVVQLGTGSTFFHRESIRSDAHRHVRRGTRSAQERTYQTQPFLHYSNGQTHEVVMIEEKQADGSRVKRGTCSKCGGGGGHYGGGGGKGVYGGSGGGGGGGSSCSTCGGGYPSGSSSSSSAQSSSSAHASSGSW</sequence>
<protein>
    <submittedName>
        <fullName evidence="2">Uncharacterized protein</fullName>
    </submittedName>
</protein>
<gene>
    <name evidence="2" type="ORF">TDIB3V08_LOCUS9104</name>
</gene>
<organism evidence="2">
    <name type="scientific">Timema douglasi</name>
    <name type="common">Walking stick</name>
    <dbReference type="NCBI Taxonomy" id="61478"/>
    <lineage>
        <taxon>Eukaryota</taxon>
        <taxon>Metazoa</taxon>
        <taxon>Ecdysozoa</taxon>
        <taxon>Arthropoda</taxon>
        <taxon>Hexapoda</taxon>
        <taxon>Insecta</taxon>
        <taxon>Pterygota</taxon>
        <taxon>Neoptera</taxon>
        <taxon>Polyneoptera</taxon>
        <taxon>Phasmatodea</taxon>
        <taxon>Timematodea</taxon>
        <taxon>Timematoidea</taxon>
        <taxon>Timematidae</taxon>
        <taxon>Timema</taxon>
    </lineage>
</organism>
<feature type="region of interest" description="Disordered" evidence="1">
    <location>
        <begin position="321"/>
        <end position="380"/>
    </location>
</feature>
<proteinExistence type="predicted"/>
<reference evidence="2" key="1">
    <citation type="submission" date="2020-11" db="EMBL/GenBank/DDBJ databases">
        <authorList>
            <person name="Tran Van P."/>
        </authorList>
    </citation>
    <scope>NUCLEOTIDE SEQUENCE</scope>
</reference>
<evidence type="ECO:0000256" key="1">
    <source>
        <dbReference type="SAM" id="MobiDB-lite"/>
    </source>
</evidence>
<evidence type="ECO:0000313" key="2">
    <source>
        <dbReference type="EMBL" id="CAD7202926.1"/>
    </source>
</evidence>
<dbReference type="AlphaFoldDB" id="A0A7R8ZDX2"/>
<feature type="compositionally biased region" description="Gly residues" evidence="1">
    <location>
        <begin position="321"/>
        <end position="358"/>
    </location>
</feature>
<dbReference type="EMBL" id="OA569946">
    <property type="protein sequence ID" value="CAD7202926.1"/>
    <property type="molecule type" value="Genomic_DNA"/>
</dbReference>
<accession>A0A7R8ZDX2</accession>